<dbReference type="EMBL" id="CACRXK020016883">
    <property type="protein sequence ID" value="CAB4030451.1"/>
    <property type="molecule type" value="Genomic_DNA"/>
</dbReference>
<feature type="compositionally biased region" description="Acidic residues" evidence="1">
    <location>
        <begin position="357"/>
        <end position="366"/>
    </location>
</feature>
<feature type="region of interest" description="Disordered" evidence="1">
    <location>
        <begin position="335"/>
        <end position="416"/>
    </location>
</feature>
<feature type="compositionally biased region" description="Acidic residues" evidence="1">
    <location>
        <begin position="396"/>
        <end position="414"/>
    </location>
</feature>
<sequence>MYNLIWHYFYILHSFPWFCGAYGLARPNKKIPRLHLFLTVKTGTKKSVVRRDLKDKYKCDAKEYFRLLQEPKRKPRMKYLADSSAEPSTSTGPSVLPSPVGGVLACISGNPVTDMAAKGTLTIVCYKNGHHYALTCFHVGCANDETRFNSTFNVNVDNIRKIRSSLPTYVFHAREKKYWFTERAFDSKNKPLSYEDDLSSDTSHGNFHKYHFDSECDILSVKVPGDTNINCKMTGVTCLDLNSIWVELLDKFAEWNDSSDNPVEVKKIGFSSGLTCGHLVTTSYNHPDLYKNAIAVKGSFLENGDSGSLVFFLDKNNQRQVFAYGVCEIEELLSEEPESTNSTSHENALLEQTTFSDDSDNDDVCEMDNVLSPEQPKTTSSTSHENASPEQTTIFDDNDSDDSPWEVTFDDESENSATNVRGPYSICLRLDTALEKLGFDKACMNDC</sequence>
<organism evidence="2 3">
    <name type="scientific">Paramuricea clavata</name>
    <name type="common">Red gorgonian</name>
    <name type="synonym">Violescent sea-whip</name>
    <dbReference type="NCBI Taxonomy" id="317549"/>
    <lineage>
        <taxon>Eukaryota</taxon>
        <taxon>Metazoa</taxon>
        <taxon>Cnidaria</taxon>
        <taxon>Anthozoa</taxon>
        <taxon>Octocorallia</taxon>
        <taxon>Malacalcyonacea</taxon>
        <taxon>Plexauridae</taxon>
        <taxon>Paramuricea</taxon>
    </lineage>
</organism>
<gene>
    <name evidence="2" type="ORF">PACLA_8A071108</name>
</gene>
<feature type="compositionally biased region" description="Polar residues" evidence="1">
    <location>
        <begin position="375"/>
        <end position="395"/>
    </location>
</feature>
<comment type="caution">
    <text evidence="2">The sequence shown here is derived from an EMBL/GenBank/DDBJ whole genome shotgun (WGS) entry which is preliminary data.</text>
</comment>
<proteinExistence type="predicted"/>
<reference evidence="2" key="1">
    <citation type="submission" date="2020-04" db="EMBL/GenBank/DDBJ databases">
        <authorList>
            <person name="Alioto T."/>
            <person name="Alioto T."/>
            <person name="Gomez Garrido J."/>
        </authorList>
    </citation>
    <scope>NUCLEOTIDE SEQUENCE</scope>
    <source>
        <strain evidence="2">A484AB</strain>
    </source>
</reference>
<dbReference type="OrthoDB" id="10653282at2759"/>
<evidence type="ECO:0000313" key="2">
    <source>
        <dbReference type="EMBL" id="CAB4030451.1"/>
    </source>
</evidence>
<feature type="non-terminal residue" evidence="2">
    <location>
        <position position="447"/>
    </location>
</feature>
<accession>A0A7D9JI90</accession>
<keyword evidence="3" id="KW-1185">Reference proteome</keyword>
<protein>
    <submittedName>
        <fullName evidence="2">Uncharacterized protein</fullName>
    </submittedName>
</protein>
<dbReference type="InterPro" id="IPR009003">
    <property type="entry name" value="Peptidase_S1_PA"/>
</dbReference>
<dbReference type="SUPFAM" id="SSF50494">
    <property type="entry name" value="Trypsin-like serine proteases"/>
    <property type="match status" value="1"/>
</dbReference>
<dbReference type="AlphaFoldDB" id="A0A7D9JI90"/>
<dbReference type="Proteomes" id="UP001152795">
    <property type="component" value="Unassembled WGS sequence"/>
</dbReference>
<evidence type="ECO:0000256" key="1">
    <source>
        <dbReference type="SAM" id="MobiDB-lite"/>
    </source>
</evidence>
<name>A0A7D9JI90_PARCT</name>
<evidence type="ECO:0000313" key="3">
    <source>
        <dbReference type="Proteomes" id="UP001152795"/>
    </source>
</evidence>